<evidence type="ECO:0000313" key="8">
    <source>
        <dbReference type="Proteomes" id="UP000001744"/>
    </source>
</evidence>
<feature type="repeat" description="TPR" evidence="3">
    <location>
        <begin position="141"/>
        <end position="174"/>
    </location>
</feature>
<dbReference type="eggNOG" id="KOG3060">
    <property type="taxonomic scope" value="Eukaryota"/>
</dbReference>
<evidence type="ECO:0000256" key="2">
    <source>
        <dbReference type="ARBA" id="ARBA00022803"/>
    </source>
</evidence>
<dbReference type="PANTHER" id="PTHR12760">
    <property type="entry name" value="TETRATRICOPEPTIDE REPEAT PROTEIN"/>
    <property type="match status" value="1"/>
</dbReference>
<dbReference type="EMBL" id="KE651168">
    <property type="protein sequence ID" value="EEB06990.1"/>
    <property type="molecule type" value="Genomic_DNA"/>
</dbReference>
<dbReference type="GO" id="GO:0072546">
    <property type="term" value="C:EMC complex"/>
    <property type="evidence" value="ECO:0000318"/>
    <property type="project" value="GO_Central"/>
</dbReference>
<gene>
    <name evidence="7" type="primary">oca3</name>
    <name evidence="6" type="ORF">SJAG_02065</name>
</gene>
<dbReference type="RefSeq" id="XP_002173283.1">
    <property type="nucleotide sequence ID" value="XM_002173247.1"/>
</dbReference>
<evidence type="ECO:0000256" key="3">
    <source>
        <dbReference type="PROSITE-ProRule" id="PRU00339"/>
    </source>
</evidence>
<dbReference type="OMA" id="MSDQEGW"/>
<dbReference type="GeneID" id="7047910"/>
<proteinExistence type="inferred from homology"/>
<comment type="subcellular location">
    <subcellularLocation>
        <location evidence="4">Endoplasmic reticulum membrane</location>
        <topology evidence="4">Peripheral membrane protein</topology>
        <orientation evidence="4">Cytoplasmic side</orientation>
    </subcellularLocation>
</comment>
<reference evidence="6 8" key="1">
    <citation type="journal article" date="2011" name="Science">
        <title>Comparative functional genomics of the fission yeasts.</title>
        <authorList>
            <person name="Rhind N."/>
            <person name="Chen Z."/>
            <person name="Yassour M."/>
            <person name="Thompson D.A."/>
            <person name="Haas B.J."/>
            <person name="Habib N."/>
            <person name="Wapinski I."/>
            <person name="Roy S."/>
            <person name="Lin M.F."/>
            <person name="Heiman D.I."/>
            <person name="Young S.K."/>
            <person name="Furuya K."/>
            <person name="Guo Y."/>
            <person name="Pidoux A."/>
            <person name="Chen H.M."/>
            <person name="Robbertse B."/>
            <person name="Goldberg J.M."/>
            <person name="Aoki K."/>
            <person name="Bayne E.H."/>
            <person name="Berlin A.M."/>
            <person name="Desjardins C.A."/>
            <person name="Dobbs E."/>
            <person name="Dukaj L."/>
            <person name="Fan L."/>
            <person name="FitzGerald M.G."/>
            <person name="French C."/>
            <person name="Gujja S."/>
            <person name="Hansen K."/>
            <person name="Keifenheim D."/>
            <person name="Levin J.Z."/>
            <person name="Mosher R.A."/>
            <person name="Mueller C.A."/>
            <person name="Pfiffner J."/>
            <person name="Priest M."/>
            <person name="Russ C."/>
            <person name="Smialowska A."/>
            <person name="Swoboda P."/>
            <person name="Sykes S.M."/>
            <person name="Vaughn M."/>
            <person name="Vengrova S."/>
            <person name="Yoder R."/>
            <person name="Zeng Q."/>
            <person name="Allshire R."/>
            <person name="Baulcombe D."/>
            <person name="Birren B.W."/>
            <person name="Brown W."/>
            <person name="Ekwall K."/>
            <person name="Kellis M."/>
            <person name="Leatherwood J."/>
            <person name="Levin H."/>
            <person name="Margalit H."/>
            <person name="Martienssen R."/>
            <person name="Nieduszynski C.A."/>
            <person name="Spatafora J.W."/>
            <person name="Friedman N."/>
            <person name="Dalgaard J.Z."/>
            <person name="Baumann P."/>
            <person name="Niki H."/>
            <person name="Regev A."/>
            <person name="Nusbaum C."/>
        </authorList>
    </citation>
    <scope>NUCLEOTIDE SEQUENCE [LARGE SCALE GENOMIC DNA]</scope>
    <source>
        <strain evidence="8">yFS275 / FY16936</strain>
    </source>
</reference>
<keyword evidence="2 3" id="KW-0802">TPR repeat</keyword>
<dbReference type="PROSITE" id="PS50005">
    <property type="entry name" value="TPR"/>
    <property type="match status" value="1"/>
</dbReference>
<dbReference type="InterPro" id="IPR055217">
    <property type="entry name" value="TPR_EMC2"/>
</dbReference>
<keyword evidence="8" id="KW-1185">Reference proteome</keyword>
<dbReference type="JaponicusDB" id="SJAG_02065">
    <property type="gene designation" value="oca3"/>
</dbReference>
<dbReference type="SUPFAM" id="SSF48452">
    <property type="entry name" value="TPR-like"/>
    <property type="match status" value="1"/>
</dbReference>
<dbReference type="AlphaFoldDB" id="B6JZM2"/>
<dbReference type="STRING" id="402676.B6JZM2"/>
<dbReference type="InterPro" id="IPR019734">
    <property type="entry name" value="TPR_rpt"/>
</dbReference>
<keyword evidence="1" id="KW-0677">Repeat</keyword>
<evidence type="ECO:0000313" key="7">
    <source>
        <dbReference type="JaponicusDB" id="SJAG_02065"/>
    </source>
</evidence>
<dbReference type="InterPro" id="IPR039856">
    <property type="entry name" value="EMC2-like"/>
</dbReference>
<dbReference type="Proteomes" id="UP000001744">
    <property type="component" value="Unassembled WGS sequence"/>
</dbReference>
<sequence length="281" mass="32457">MTQSTSILKLSDDKPEAILKLYAEQNSVGLYRVYGDEIHDVYEKVFLAALTVDDQVLAKYCYSILNDKFYGSPRVKGLYGMFLEATSGEKDAFAYYDRQLKEDPNNVFIKKRRIALLRSCGRTDEFVKELVTYLDIYYNDLEAWAELADVYTETEDYSKAKYCYEEMLLLQPFEPRLFAALGDTLLAISSAQLRELYTALKHYCRAVELCDAFVHGWLGVKTCSDKILNLSRSEKKKLDYRLEKDNSSPLLDDKSVERLRALATKKLESLEDPLVKQQQQK</sequence>
<dbReference type="Gene3D" id="1.25.40.10">
    <property type="entry name" value="Tetratricopeptide repeat domain"/>
    <property type="match status" value="1"/>
</dbReference>
<comment type="function">
    <text evidence="4">Part of the endoplasmic reticulum membrane protein complex (EMC) that enables the energy-independent insertion into endoplasmic reticulum membranes of newly synthesized membrane proteins.</text>
</comment>
<evidence type="ECO:0000256" key="4">
    <source>
        <dbReference type="RuleBase" id="RU367091"/>
    </source>
</evidence>
<evidence type="ECO:0000313" key="6">
    <source>
        <dbReference type="EMBL" id="EEB06990.1"/>
    </source>
</evidence>
<accession>B6JZM2</accession>
<comment type="similarity">
    <text evidence="4">Belongs to the EMC2 family.</text>
</comment>
<dbReference type="Pfam" id="PF22890">
    <property type="entry name" value="TPR_EMC2"/>
    <property type="match status" value="1"/>
</dbReference>
<comment type="subunit">
    <text evidence="4">Component of the ER membrane protein complex (EMC).</text>
</comment>
<protein>
    <recommendedName>
        <fullName evidence="4">ER membrane protein complex subunit 2</fullName>
    </recommendedName>
</protein>
<evidence type="ECO:0000256" key="1">
    <source>
        <dbReference type="ARBA" id="ARBA00022737"/>
    </source>
</evidence>
<evidence type="ECO:0000259" key="5">
    <source>
        <dbReference type="Pfam" id="PF22890"/>
    </source>
</evidence>
<keyword evidence="4" id="KW-0256">Endoplasmic reticulum</keyword>
<name>B6JZM2_SCHJY</name>
<keyword evidence="4" id="KW-0472">Membrane</keyword>
<dbReference type="InterPro" id="IPR011990">
    <property type="entry name" value="TPR-like_helical_dom_sf"/>
</dbReference>
<dbReference type="VEuPathDB" id="FungiDB:SJAG_02065"/>
<dbReference type="OrthoDB" id="124397at2759"/>
<organism evidence="6 8">
    <name type="scientific">Schizosaccharomyces japonicus (strain yFS275 / FY16936)</name>
    <name type="common">Fission yeast</name>
    <dbReference type="NCBI Taxonomy" id="402676"/>
    <lineage>
        <taxon>Eukaryota</taxon>
        <taxon>Fungi</taxon>
        <taxon>Dikarya</taxon>
        <taxon>Ascomycota</taxon>
        <taxon>Taphrinomycotina</taxon>
        <taxon>Schizosaccharomycetes</taxon>
        <taxon>Schizosaccharomycetales</taxon>
        <taxon>Schizosaccharomycetaceae</taxon>
        <taxon>Schizosaccharomyces</taxon>
    </lineage>
</organism>
<feature type="domain" description="EMC2 TPR-like" evidence="5">
    <location>
        <begin position="80"/>
        <end position="178"/>
    </location>
</feature>
<dbReference type="HOGENOM" id="CLU_052388_1_2_1"/>